<dbReference type="AlphaFoldDB" id="A0A5E4NGF8"/>
<proteinExistence type="predicted"/>
<accession>A0A5E4NGF8</accession>
<gene>
    <name evidence="1" type="ORF">CINCED_3A019331</name>
</gene>
<evidence type="ECO:0000313" key="2">
    <source>
        <dbReference type="Proteomes" id="UP000325440"/>
    </source>
</evidence>
<evidence type="ECO:0000313" key="1">
    <source>
        <dbReference type="EMBL" id="VVC43858.1"/>
    </source>
</evidence>
<dbReference type="Proteomes" id="UP000325440">
    <property type="component" value="Unassembled WGS sequence"/>
</dbReference>
<protein>
    <submittedName>
        <fullName evidence="1">Uncharacterized protein</fullName>
    </submittedName>
</protein>
<sequence length="97" mass="10825">MTVKKTTERAKVTVLLPLVRRRGLVNTLSGPVLNRLPFRLSQSSCIASVTLAGAYVVMDATIVLVARCPYPNTFALWPFNKYRPQSRENVLGSEDPY</sequence>
<reference evidence="1 2" key="1">
    <citation type="submission" date="2019-08" db="EMBL/GenBank/DDBJ databases">
        <authorList>
            <person name="Alioto T."/>
            <person name="Alioto T."/>
            <person name="Gomez Garrido J."/>
        </authorList>
    </citation>
    <scope>NUCLEOTIDE SEQUENCE [LARGE SCALE GENOMIC DNA]</scope>
</reference>
<name>A0A5E4NGF8_9HEMI</name>
<organism evidence="1 2">
    <name type="scientific">Cinara cedri</name>
    <dbReference type="NCBI Taxonomy" id="506608"/>
    <lineage>
        <taxon>Eukaryota</taxon>
        <taxon>Metazoa</taxon>
        <taxon>Ecdysozoa</taxon>
        <taxon>Arthropoda</taxon>
        <taxon>Hexapoda</taxon>
        <taxon>Insecta</taxon>
        <taxon>Pterygota</taxon>
        <taxon>Neoptera</taxon>
        <taxon>Paraneoptera</taxon>
        <taxon>Hemiptera</taxon>
        <taxon>Sternorrhyncha</taxon>
        <taxon>Aphidomorpha</taxon>
        <taxon>Aphidoidea</taxon>
        <taxon>Aphididae</taxon>
        <taxon>Lachninae</taxon>
        <taxon>Cinara</taxon>
    </lineage>
</organism>
<keyword evidence="2" id="KW-1185">Reference proteome</keyword>
<dbReference type="EMBL" id="CABPRJ010002373">
    <property type="protein sequence ID" value="VVC43858.1"/>
    <property type="molecule type" value="Genomic_DNA"/>
</dbReference>